<keyword evidence="3" id="KW-1185">Reference proteome</keyword>
<feature type="region of interest" description="Disordered" evidence="1">
    <location>
        <begin position="84"/>
        <end position="122"/>
    </location>
</feature>
<proteinExistence type="predicted"/>
<dbReference type="STRING" id="1160497.A0A1L9VFF5"/>
<reference evidence="3" key="1">
    <citation type="journal article" date="2017" name="Genome Biol.">
        <title>Comparative genomics reveals high biological diversity and specific adaptations in the industrially and medically important fungal genus Aspergillus.</title>
        <authorList>
            <person name="de Vries R.P."/>
            <person name="Riley R."/>
            <person name="Wiebenga A."/>
            <person name="Aguilar-Osorio G."/>
            <person name="Amillis S."/>
            <person name="Uchima C.A."/>
            <person name="Anderluh G."/>
            <person name="Asadollahi M."/>
            <person name="Askin M."/>
            <person name="Barry K."/>
            <person name="Battaglia E."/>
            <person name="Bayram O."/>
            <person name="Benocci T."/>
            <person name="Braus-Stromeyer S.A."/>
            <person name="Caldana C."/>
            <person name="Canovas D."/>
            <person name="Cerqueira G.C."/>
            <person name="Chen F."/>
            <person name="Chen W."/>
            <person name="Choi C."/>
            <person name="Clum A."/>
            <person name="Dos Santos R.A."/>
            <person name="Damasio A.R."/>
            <person name="Diallinas G."/>
            <person name="Emri T."/>
            <person name="Fekete E."/>
            <person name="Flipphi M."/>
            <person name="Freyberg S."/>
            <person name="Gallo A."/>
            <person name="Gournas C."/>
            <person name="Habgood R."/>
            <person name="Hainaut M."/>
            <person name="Harispe M.L."/>
            <person name="Henrissat B."/>
            <person name="Hilden K.S."/>
            <person name="Hope R."/>
            <person name="Hossain A."/>
            <person name="Karabika E."/>
            <person name="Karaffa L."/>
            <person name="Karanyi Z."/>
            <person name="Krasevec N."/>
            <person name="Kuo A."/>
            <person name="Kusch H."/>
            <person name="LaButti K."/>
            <person name="Lagendijk E.L."/>
            <person name="Lapidus A."/>
            <person name="Levasseur A."/>
            <person name="Lindquist E."/>
            <person name="Lipzen A."/>
            <person name="Logrieco A.F."/>
            <person name="MacCabe A."/>
            <person name="Maekelae M.R."/>
            <person name="Malavazi I."/>
            <person name="Melin P."/>
            <person name="Meyer V."/>
            <person name="Mielnichuk N."/>
            <person name="Miskei M."/>
            <person name="Molnar A.P."/>
            <person name="Mule G."/>
            <person name="Ngan C.Y."/>
            <person name="Orejas M."/>
            <person name="Orosz E."/>
            <person name="Ouedraogo J.P."/>
            <person name="Overkamp K.M."/>
            <person name="Park H.-S."/>
            <person name="Perrone G."/>
            <person name="Piumi F."/>
            <person name="Punt P.J."/>
            <person name="Ram A.F."/>
            <person name="Ramon A."/>
            <person name="Rauscher S."/>
            <person name="Record E."/>
            <person name="Riano-Pachon D.M."/>
            <person name="Robert V."/>
            <person name="Roehrig J."/>
            <person name="Ruller R."/>
            <person name="Salamov A."/>
            <person name="Salih N.S."/>
            <person name="Samson R.A."/>
            <person name="Sandor E."/>
            <person name="Sanguinetti M."/>
            <person name="Schuetze T."/>
            <person name="Sepcic K."/>
            <person name="Shelest E."/>
            <person name="Sherlock G."/>
            <person name="Sophianopoulou V."/>
            <person name="Squina F.M."/>
            <person name="Sun H."/>
            <person name="Susca A."/>
            <person name="Todd R.B."/>
            <person name="Tsang A."/>
            <person name="Unkles S.E."/>
            <person name="van de Wiele N."/>
            <person name="van Rossen-Uffink D."/>
            <person name="Oliveira J.V."/>
            <person name="Vesth T.C."/>
            <person name="Visser J."/>
            <person name="Yu J.-H."/>
            <person name="Zhou M."/>
            <person name="Andersen M.R."/>
            <person name="Archer D.B."/>
            <person name="Baker S.E."/>
            <person name="Benoit I."/>
            <person name="Brakhage A.A."/>
            <person name="Braus G.H."/>
            <person name="Fischer R."/>
            <person name="Frisvad J.C."/>
            <person name="Goldman G.H."/>
            <person name="Houbraken J."/>
            <person name="Oakley B."/>
            <person name="Pocsi I."/>
            <person name="Scazzocchio C."/>
            <person name="Seiboth B."/>
            <person name="vanKuyk P.A."/>
            <person name="Wortman J."/>
            <person name="Dyer P.S."/>
            <person name="Grigoriev I.V."/>
        </authorList>
    </citation>
    <scope>NUCLEOTIDE SEQUENCE [LARGE SCALE GENOMIC DNA]</scope>
    <source>
        <strain evidence="3">CBS 516.65</strain>
    </source>
</reference>
<dbReference type="Proteomes" id="UP000184300">
    <property type="component" value="Unassembled WGS sequence"/>
</dbReference>
<accession>A0A1L9VFF5</accession>
<dbReference type="GeneID" id="34466074"/>
<sequence>MIIPNSINCPLTQTHLIFHFLVGHEQSHLTVHTGIVRNLSPPLYVLINNGMMKDSIERSAILDDVEEGTFIGFCEFAYRGAYTTPDRRGEDNDGESGSFDGAKKEHQGRVHSELASDNPDAESSQRYAEQYASVAYGIPLSKVKTHETYVQYPYGGLWKQFRQLHFVGDEASISLTPDLVFHGKLYTQCLKSLHCDLCKFSLNKQNVPHILDLLEYTYQESGRGDPDIGCSLRDLVIHYAAFEARTLAENRRFGNILDRFSEMGSDLVRKIVNLGCTLY</sequence>
<organism evidence="2 3">
    <name type="scientific">Aspergillus glaucus CBS 516.65</name>
    <dbReference type="NCBI Taxonomy" id="1160497"/>
    <lineage>
        <taxon>Eukaryota</taxon>
        <taxon>Fungi</taxon>
        <taxon>Dikarya</taxon>
        <taxon>Ascomycota</taxon>
        <taxon>Pezizomycotina</taxon>
        <taxon>Eurotiomycetes</taxon>
        <taxon>Eurotiomycetidae</taxon>
        <taxon>Eurotiales</taxon>
        <taxon>Aspergillaceae</taxon>
        <taxon>Aspergillus</taxon>
        <taxon>Aspergillus subgen. Aspergillus</taxon>
    </lineage>
</organism>
<feature type="compositionally biased region" description="Basic and acidic residues" evidence="1">
    <location>
        <begin position="101"/>
        <end position="114"/>
    </location>
</feature>
<protein>
    <recommendedName>
        <fullName evidence="4">BTB domain-containing protein</fullName>
    </recommendedName>
</protein>
<dbReference type="OrthoDB" id="9997739at2759"/>
<dbReference type="AlphaFoldDB" id="A0A1L9VFF5"/>
<dbReference type="EMBL" id="KV878902">
    <property type="protein sequence ID" value="OJJ82562.1"/>
    <property type="molecule type" value="Genomic_DNA"/>
</dbReference>
<evidence type="ECO:0000256" key="1">
    <source>
        <dbReference type="SAM" id="MobiDB-lite"/>
    </source>
</evidence>
<dbReference type="VEuPathDB" id="FungiDB:ASPGLDRAFT_75699"/>
<name>A0A1L9VFF5_ASPGL</name>
<dbReference type="RefSeq" id="XP_022399260.1">
    <property type="nucleotide sequence ID" value="XM_022549814.1"/>
</dbReference>
<evidence type="ECO:0000313" key="2">
    <source>
        <dbReference type="EMBL" id="OJJ82562.1"/>
    </source>
</evidence>
<evidence type="ECO:0008006" key="4">
    <source>
        <dbReference type="Google" id="ProtNLM"/>
    </source>
</evidence>
<gene>
    <name evidence="2" type="ORF">ASPGLDRAFT_75699</name>
</gene>
<evidence type="ECO:0000313" key="3">
    <source>
        <dbReference type="Proteomes" id="UP000184300"/>
    </source>
</evidence>